<keyword evidence="2" id="KW-1185">Reference proteome</keyword>
<evidence type="ECO:0000313" key="2">
    <source>
        <dbReference type="Proteomes" id="UP000325517"/>
    </source>
</evidence>
<accession>A0A5J6STF3</accession>
<protein>
    <submittedName>
        <fullName evidence="1">Uncharacterized protein</fullName>
    </submittedName>
</protein>
<name>A0A5J6STF3_9BACI</name>
<gene>
    <name evidence="1" type="ORF">PB01_19440</name>
</gene>
<dbReference type="EMBL" id="CP031223">
    <property type="protein sequence ID" value="QFG00794.1"/>
    <property type="molecule type" value="Genomic_DNA"/>
</dbReference>
<proteinExistence type="predicted"/>
<dbReference type="AlphaFoldDB" id="A0A5J6STF3"/>
<organism evidence="1 2">
    <name type="scientific">Psychrobacillus glaciei</name>
    <dbReference type="NCBI Taxonomy" id="2283160"/>
    <lineage>
        <taxon>Bacteria</taxon>
        <taxon>Bacillati</taxon>
        <taxon>Bacillota</taxon>
        <taxon>Bacilli</taxon>
        <taxon>Bacillales</taxon>
        <taxon>Bacillaceae</taxon>
        <taxon>Psychrobacillus</taxon>
    </lineage>
</organism>
<reference evidence="1 2" key="1">
    <citation type="submission" date="2018-07" db="EMBL/GenBank/DDBJ databases">
        <title>Complete genome sequence of Psychrobacillus sp. PB01, isolated from iceberg, and comparative genome analysis of Psychrobacillus strains.</title>
        <authorList>
            <person name="Lee P.C."/>
        </authorList>
    </citation>
    <scope>NUCLEOTIDE SEQUENCE [LARGE SCALE GENOMIC DNA]</scope>
    <source>
        <strain evidence="1 2">PB01</strain>
    </source>
</reference>
<sequence>MSNEYKRILLITNESNYEESAIIDVIKNIEKPQYIDELWISFNRYEELWNEVTEDVEEGKIVDVEYILIC</sequence>
<dbReference type="KEGG" id="psyo:PB01_19440"/>
<dbReference type="Proteomes" id="UP000325517">
    <property type="component" value="Chromosome"/>
</dbReference>
<evidence type="ECO:0000313" key="1">
    <source>
        <dbReference type="EMBL" id="QFG00794.1"/>
    </source>
</evidence>